<evidence type="ECO:0000313" key="4">
    <source>
        <dbReference type="Proteomes" id="UP001302494"/>
    </source>
</evidence>
<feature type="transmembrane region" description="Helical" evidence="2">
    <location>
        <begin position="215"/>
        <end position="237"/>
    </location>
</feature>
<evidence type="ECO:0000256" key="1">
    <source>
        <dbReference type="SAM" id="MobiDB-lite"/>
    </source>
</evidence>
<organism evidence="3 4">
    <name type="scientific">Candidatus Nitrospira neomarina</name>
    <dbReference type="NCBI Taxonomy" id="3020899"/>
    <lineage>
        <taxon>Bacteria</taxon>
        <taxon>Pseudomonadati</taxon>
        <taxon>Nitrospirota</taxon>
        <taxon>Nitrospiria</taxon>
        <taxon>Nitrospirales</taxon>
        <taxon>Nitrospiraceae</taxon>
        <taxon>Nitrospira</taxon>
    </lineage>
</organism>
<sequence>MSERKAHQNIVMPEGISFLPPIQVGYEIYYENLEIQGIQERQAIVWQFIQGSKHLLDWEQEPSNPQDPHAIKIFGVSEQIFSTKRDMLGYVPGDVAKQIVTSGLWPFLQLRLDSISVANQGFVAIKFQILGPIRKKDSDKQPPGVPGTKGERRHTPATRPTLLFGREAERPKAHPSKVKHVAIFIVRIILITLGTALAFVGGTMGTAAWQAKGNLFVLMLVPLALIMIGGLLIWTGIKPSKSKEKAST</sequence>
<reference evidence="3 4" key="1">
    <citation type="submission" date="2023-01" db="EMBL/GenBank/DDBJ databases">
        <title>Cultivation and genomic characterization of new, ubiquitous marine nitrite-oxidizing bacteria from the Nitrospirales.</title>
        <authorList>
            <person name="Mueller A.J."/>
            <person name="Daebeler A."/>
            <person name="Herbold C.W."/>
            <person name="Kirkegaard R.H."/>
            <person name="Daims H."/>
        </authorList>
    </citation>
    <scope>NUCLEOTIDE SEQUENCE [LARGE SCALE GENOMIC DNA]</scope>
    <source>
        <strain evidence="3 4">DK</strain>
    </source>
</reference>
<keyword evidence="2" id="KW-0812">Transmembrane</keyword>
<protein>
    <recommendedName>
        <fullName evidence="5">HIRAN domain-containing protein</fullName>
    </recommendedName>
</protein>
<keyword evidence="4" id="KW-1185">Reference proteome</keyword>
<dbReference type="Proteomes" id="UP001302494">
    <property type="component" value="Chromosome"/>
</dbReference>
<dbReference type="AlphaFoldDB" id="A0AA96GHU8"/>
<keyword evidence="2" id="KW-1133">Transmembrane helix</keyword>
<dbReference type="Gene3D" id="3.30.70.2330">
    <property type="match status" value="1"/>
</dbReference>
<dbReference type="RefSeq" id="WP_312744310.1">
    <property type="nucleotide sequence ID" value="NZ_CP116968.1"/>
</dbReference>
<dbReference type="KEGG" id="nneo:PQG83_18770"/>
<dbReference type="EMBL" id="CP116968">
    <property type="protein sequence ID" value="WNM61763.1"/>
    <property type="molecule type" value="Genomic_DNA"/>
</dbReference>
<feature type="region of interest" description="Disordered" evidence="1">
    <location>
        <begin position="134"/>
        <end position="171"/>
    </location>
</feature>
<keyword evidence="2" id="KW-0472">Membrane</keyword>
<accession>A0AA96GHU8</accession>
<evidence type="ECO:0000256" key="2">
    <source>
        <dbReference type="SAM" id="Phobius"/>
    </source>
</evidence>
<evidence type="ECO:0000313" key="3">
    <source>
        <dbReference type="EMBL" id="WNM61763.1"/>
    </source>
</evidence>
<feature type="transmembrane region" description="Helical" evidence="2">
    <location>
        <begin position="181"/>
        <end position="209"/>
    </location>
</feature>
<proteinExistence type="predicted"/>
<gene>
    <name evidence="3" type="ORF">PQG83_18770</name>
</gene>
<evidence type="ECO:0008006" key="5">
    <source>
        <dbReference type="Google" id="ProtNLM"/>
    </source>
</evidence>
<name>A0AA96GHU8_9BACT</name>